<dbReference type="GO" id="GO:0046983">
    <property type="term" value="F:protein dimerization activity"/>
    <property type="evidence" value="ECO:0007669"/>
    <property type="project" value="InterPro"/>
</dbReference>
<evidence type="ECO:0000313" key="2">
    <source>
        <dbReference type="Proteomes" id="UP000239833"/>
    </source>
</evidence>
<proteinExistence type="predicted"/>
<gene>
    <name evidence="1" type="ORF">ERICIII_03039</name>
</gene>
<dbReference type="RefSeq" id="WP_077995589.1">
    <property type="nucleotide sequence ID" value="NZ_CP019655.1"/>
</dbReference>
<protein>
    <submittedName>
        <fullName evidence="1">Spo0E like sporulation regulatory protein</fullName>
    </submittedName>
</protein>
<dbReference type="GO" id="GO:0043937">
    <property type="term" value="P:regulation of sporulation"/>
    <property type="evidence" value="ECO:0007669"/>
    <property type="project" value="InterPro"/>
</dbReference>
<dbReference type="InterPro" id="IPR037208">
    <property type="entry name" value="Spo0E-like_sf"/>
</dbReference>
<dbReference type="SUPFAM" id="SSF140500">
    <property type="entry name" value="BAS1536-like"/>
    <property type="match status" value="1"/>
</dbReference>
<dbReference type="Proteomes" id="UP000239833">
    <property type="component" value="Chromosome"/>
</dbReference>
<dbReference type="Pfam" id="PF09388">
    <property type="entry name" value="SpoOE-like"/>
    <property type="match status" value="1"/>
</dbReference>
<reference evidence="2" key="1">
    <citation type="submission" date="2017-02" db="EMBL/GenBank/DDBJ databases">
        <title>Delineation of Paenibacillus larvae strains originating from foulbrood outbreaks.</title>
        <authorList>
            <person name="Beims H."/>
            <person name="Bunk B."/>
            <person name="Sproeer C."/>
            <person name="Mohr K.I."/>
            <person name="Pradella S."/>
            <person name="Guenther G."/>
            <person name="Rohde M."/>
            <person name="von der Ohe W."/>
            <person name="Steinert M."/>
        </authorList>
    </citation>
    <scope>NUCLEOTIDE SEQUENCE [LARGE SCALE GENOMIC DNA]</scope>
    <source>
        <strain evidence="2">Eric_III</strain>
    </source>
</reference>
<dbReference type="STRING" id="147375.BXP28_07750"/>
<sequence>MTGSCELDREIEQLKVQLKHAAEENQYNFHHPKVLELSEKLDKLIVKMMIEEPSYFGQPS</sequence>
<dbReference type="EMBL" id="CP019655">
    <property type="protein sequence ID" value="AVF27166.1"/>
    <property type="molecule type" value="Genomic_DNA"/>
</dbReference>
<evidence type="ECO:0000313" key="1">
    <source>
        <dbReference type="EMBL" id="AVF27166.1"/>
    </source>
</evidence>
<name>A0A2L1UFW4_9BACL</name>
<dbReference type="GeneID" id="64219591"/>
<dbReference type="InterPro" id="IPR036638">
    <property type="entry name" value="HLH_DNA-bd_sf"/>
</dbReference>
<dbReference type="AlphaFoldDB" id="A0A2L1UFW4"/>
<dbReference type="InterPro" id="IPR018540">
    <property type="entry name" value="Spo0E-like"/>
</dbReference>
<organism evidence="1 2">
    <name type="scientific">Paenibacillus larvae subsp. larvae</name>
    <dbReference type="NCBI Taxonomy" id="147375"/>
    <lineage>
        <taxon>Bacteria</taxon>
        <taxon>Bacillati</taxon>
        <taxon>Bacillota</taxon>
        <taxon>Bacilli</taxon>
        <taxon>Bacillales</taxon>
        <taxon>Paenibacillaceae</taxon>
        <taxon>Paenibacillus</taxon>
    </lineage>
</organism>
<dbReference type="Gene3D" id="4.10.280.10">
    <property type="entry name" value="Helix-loop-helix DNA-binding domain"/>
    <property type="match status" value="1"/>
</dbReference>
<accession>A0A2L1UFW4</accession>